<dbReference type="AlphaFoldDB" id="A0A9D2DXW7"/>
<comment type="caution">
    <text evidence="1">The sequence shown here is derived from an EMBL/GenBank/DDBJ whole genome shotgun (WGS) entry which is preliminary data.</text>
</comment>
<name>A0A9D2DXW7_9FIRM</name>
<protein>
    <submittedName>
        <fullName evidence="1">Uncharacterized protein</fullName>
    </submittedName>
</protein>
<evidence type="ECO:0000313" key="2">
    <source>
        <dbReference type="Proteomes" id="UP000824044"/>
    </source>
</evidence>
<reference evidence="1" key="1">
    <citation type="journal article" date="2021" name="PeerJ">
        <title>Extensive microbial diversity within the chicken gut microbiome revealed by metagenomics and culture.</title>
        <authorList>
            <person name="Gilroy R."/>
            <person name="Ravi A."/>
            <person name="Getino M."/>
            <person name="Pursley I."/>
            <person name="Horton D.L."/>
            <person name="Alikhan N.F."/>
            <person name="Baker D."/>
            <person name="Gharbi K."/>
            <person name="Hall N."/>
            <person name="Watson M."/>
            <person name="Adriaenssens E.M."/>
            <person name="Foster-Nyarko E."/>
            <person name="Jarju S."/>
            <person name="Secka A."/>
            <person name="Antonio M."/>
            <person name="Oren A."/>
            <person name="Chaudhuri R.R."/>
            <person name="La Ragione R."/>
            <person name="Hildebrand F."/>
            <person name="Pallen M.J."/>
        </authorList>
    </citation>
    <scope>NUCLEOTIDE SEQUENCE</scope>
    <source>
        <strain evidence="1">CHK33-5263</strain>
    </source>
</reference>
<accession>A0A9D2DXW7</accession>
<evidence type="ECO:0000313" key="1">
    <source>
        <dbReference type="EMBL" id="HIZ25297.1"/>
    </source>
</evidence>
<proteinExistence type="predicted"/>
<sequence>RAAVFSEGTVKYVLPPRELFCRTEELTALGLDVPLTAKLCAALKARGITIDCDFTTEDFADKVLAYAASHPKKEGDA</sequence>
<reference evidence="1" key="2">
    <citation type="submission" date="2021-04" db="EMBL/GenBank/DDBJ databases">
        <authorList>
            <person name="Gilroy R."/>
        </authorList>
    </citation>
    <scope>NUCLEOTIDE SEQUENCE</scope>
    <source>
        <strain evidence="1">CHK33-5263</strain>
    </source>
</reference>
<feature type="non-terminal residue" evidence="1">
    <location>
        <position position="1"/>
    </location>
</feature>
<dbReference type="Proteomes" id="UP000824044">
    <property type="component" value="Unassembled WGS sequence"/>
</dbReference>
<gene>
    <name evidence="1" type="ORF">H9812_07535</name>
</gene>
<organism evidence="1 2">
    <name type="scientific">Candidatus Gallimonas intestinigallinarum</name>
    <dbReference type="NCBI Taxonomy" id="2838604"/>
    <lineage>
        <taxon>Bacteria</taxon>
        <taxon>Bacillati</taxon>
        <taxon>Bacillota</taxon>
        <taxon>Clostridia</taxon>
        <taxon>Candidatus Gallimonas</taxon>
    </lineage>
</organism>
<dbReference type="EMBL" id="DXBS01000137">
    <property type="protein sequence ID" value="HIZ25297.1"/>
    <property type="molecule type" value="Genomic_DNA"/>
</dbReference>